<evidence type="ECO:0000259" key="16">
    <source>
        <dbReference type="PROSITE" id="PS50885"/>
    </source>
</evidence>
<keyword evidence="18" id="KW-1185">Reference proteome</keyword>
<dbReference type="InterPro" id="IPR036097">
    <property type="entry name" value="HisK_dim/P_sf"/>
</dbReference>
<evidence type="ECO:0000256" key="6">
    <source>
        <dbReference type="ARBA" id="ARBA00022679"/>
    </source>
</evidence>
<dbReference type="CDD" id="cd00082">
    <property type="entry name" value="HisKA"/>
    <property type="match status" value="1"/>
</dbReference>
<reference evidence="17 18" key="1">
    <citation type="submission" date="2022-10" db="EMBL/GenBank/DDBJ databases">
        <title>The complete genomes of actinobacterial strains from the NBC collection.</title>
        <authorList>
            <person name="Joergensen T.S."/>
            <person name="Alvarez Arevalo M."/>
            <person name="Sterndorff E.B."/>
            <person name="Faurdal D."/>
            <person name="Vuksanovic O."/>
            <person name="Mourched A.-S."/>
            <person name="Charusanti P."/>
            <person name="Shaw S."/>
            <person name="Blin K."/>
            <person name="Weber T."/>
        </authorList>
    </citation>
    <scope>NUCLEOTIDE SEQUENCE [LARGE SCALE GENOMIC DNA]</scope>
    <source>
        <strain evidence="17 18">NBC_01247</strain>
    </source>
</reference>
<evidence type="ECO:0000313" key="18">
    <source>
        <dbReference type="Proteomes" id="UP001432014"/>
    </source>
</evidence>
<dbReference type="Proteomes" id="UP001432014">
    <property type="component" value="Chromosome"/>
</dbReference>
<keyword evidence="12" id="KW-0902">Two-component regulatory system</keyword>
<sequence>MRRCLAGAALVVTSVVVLSFLLPLSVLVVRQARAQSIAAAEDRAAALAPVLALTTSVSDLARAVSALHHADTLGVHLPDGQTAGATRSPAALVRHASQAREFVARDLPGGRLYLQPVTLPHGGVAVVEAYVPCAEQRRGVVFPIAVMVLLAVGLIGGSVLLADRLGAQVVRSSRSLSRASRALGAGDLGCRVDATGPLGLQAAGQAFNAMADRVVELLATERELVAHLSHRLRTPLTALQLAVDGLAPTAGAERITAAVGRLEHELDSIIMTARAPLATGAAGRAFAGATFAGASAGHDAEARLVPGTHFGGVVRGRAGFWAVLAQMDGRRCSAEITADPTPVALGAEELVAVVDALVGNVFRHTPPGTPYAITVRRVGRSVELVVEDAGPGMGGAAGPGHRAAGPGSTGLGLDIAARAARATAGRLDIARGVPGGTRVTLTLGLRTDREPGTGVRSRSSGRHGPPAP</sequence>
<dbReference type="Pfam" id="PF00672">
    <property type="entry name" value="HAMP"/>
    <property type="match status" value="1"/>
</dbReference>
<evidence type="ECO:0000256" key="12">
    <source>
        <dbReference type="ARBA" id="ARBA00023012"/>
    </source>
</evidence>
<keyword evidence="8" id="KW-0547">Nucleotide-binding</keyword>
<dbReference type="SMART" id="SM00387">
    <property type="entry name" value="HATPase_c"/>
    <property type="match status" value="1"/>
</dbReference>
<evidence type="ECO:0000256" key="3">
    <source>
        <dbReference type="ARBA" id="ARBA00012438"/>
    </source>
</evidence>
<evidence type="ECO:0000256" key="4">
    <source>
        <dbReference type="ARBA" id="ARBA00022475"/>
    </source>
</evidence>
<gene>
    <name evidence="17" type="ORF">OG469_34985</name>
</gene>
<evidence type="ECO:0000256" key="10">
    <source>
        <dbReference type="ARBA" id="ARBA00022840"/>
    </source>
</evidence>
<accession>A0ABZ1WHV3</accession>
<evidence type="ECO:0000256" key="2">
    <source>
        <dbReference type="ARBA" id="ARBA00004651"/>
    </source>
</evidence>
<dbReference type="RefSeq" id="WP_329493674.1">
    <property type="nucleotide sequence ID" value="NZ_CP108460.1"/>
</dbReference>
<evidence type="ECO:0000256" key="8">
    <source>
        <dbReference type="ARBA" id="ARBA00022741"/>
    </source>
</evidence>
<dbReference type="PANTHER" id="PTHR44936:SF9">
    <property type="entry name" value="SENSOR PROTEIN CREC"/>
    <property type="match status" value="1"/>
</dbReference>
<keyword evidence="7 14" id="KW-0812">Transmembrane</keyword>
<evidence type="ECO:0000256" key="9">
    <source>
        <dbReference type="ARBA" id="ARBA00022777"/>
    </source>
</evidence>
<dbReference type="Pfam" id="PF00512">
    <property type="entry name" value="HisKA"/>
    <property type="match status" value="1"/>
</dbReference>
<evidence type="ECO:0000256" key="5">
    <source>
        <dbReference type="ARBA" id="ARBA00022553"/>
    </source>
</evidence>
<proteinExistence type="predicted"/>
<feature type="region of interest" description="Disordered" evidence="13">
    <location>
        <begin position="444"/>
        <end position="468"/>
    </location>
</feature>
<dbReference type="EMBL" id="CP108482">
    <property type="protein sequence ID" value="WUS60244.1"/>
    <property type="molecule type" value="Genomic_DNA"/>
</dbReference>
<dbReference type="InterPro" id="IPR003661">
    <property type="entry name" value="HisK_dim/P_dom"/>
</dbReference>
<dbReference type="InterPro" id="IPR003594">
    <property type="entry name" value="HATPase_dom"/>
</dbReference>
<evidence type="ECO:0000256" key="13">
    <source>
        <dbReference type="SAM" id="MobiDB-lite"/>
    </source>
</evidence>
<dbReference type="PROSITE" id="PS50885">
    <property type="entry name" value="HAMP"/>
    <property type="match status" value="1"/>
</dbReference>
<dbReference type="SUPFAM" id="SSF47384">
    <property type="entry name" value="Homodimeric domain of signal transducing histidine kinase"/>
    <property type="match status" value="1"/>
</dbReference>
<keyword evidence="9" id="KW-0418">Kinase</keyword>
<comment type="subcellular location">
    <subcellularLocation>
        <location evidence="2">Cell membrane</location>
        <topology evidence="2">Multi-pass membrane protein</topology>
    </subcellularLocation>
</comment>
<dbReference type="SMART" id="SM00304">
    <property type="entry name" value="HAMP"/>
    <property type="match status" value="1"/>
</dbReference>
<dbReference type="InterPro" id="IPR005467">
    <property type="entry name" value="His_kinase_dom"/>
</dbReference>
<comment type="catalytic activity">
    <reaction evidence="1">
        <text>ATP + protein L-histidine = ADP + protein N-phospho-L-histidine.</text>
        <dbReference type="EC" id="2.7.13.3"/>
    </reaction>
</comment>
<dbReference type="SUPFAM" id="SSF55874">
    <property type="entry name" value="ATPase domain of HSP90 chaperone/DNA topoisomerase II/histidine kinase"/>
    <property type="match status" value="1"/>
</dbReference>
<dbReference type="InterPro" id="IPR036890">
    <property type="entry name" value="HATPase_C_sf"/>
</dbReference>
<dbReference type="GO" id="GO:0005524">
    <property type="term" value="F:ATP binding"/>
    <property type="evidence" value="ECO:0007669"/>
    <property type="project" value="UniProtKB-KW"/>
</dbReference>
<evidence type="ECO:0000256" key="7">
    <source>
        <dbReference type="ARBA" id="ARBA00022692"/>
    </source>
</evidence>
<dbReference type="SMART" id="SM00388">
    <property type="entry name" value="HisKA"/>
    <property type="match status" value="1"/>
</dbReference>
<keyword evidence="4" id="KW-1003">Cell membrane</keyword>
<feature type="domain" description="HAMP" evidence="16">
    <location>
        <begin position="167"/>
        <end position="219"/>
    </location>
</feature>
<dbReference type="PANTHER" id="PTHR44936">
    <property type="entry name" value="SENSOR PROTEIN CREC"/>
    <property type="match status" value="1"/>
</dbReference>
<name>A0ABZ1WHV3_9ACTN</name>
<protein>
    <recommendedName>
        <fullName evidence="3">histidine kinase</fullName>
        <ecNumber evidence="3">2.7.13.3</ecNumber>
    </recommendedName>
</protein>
<dbReference type="Gene3D" id="3.30.565.10">
    <property type="entry name" value="Histidine kinase-like ATPase, C-terminal domain"/>
    <property type="match status" value="1"/>
</dbReference>
<dbReference type="PROSITE" id="PS50109">
    <property type="entry name" value="HIS_KIN"/>
    <property type="match status" value="1"/>
</dbReference>
<feature type="transmembrane region" description="Helical" evidence="14">
    <location>
        <begin position="140"/>
        <end position="162"/>
    </location>
</feature>
<evidence type="ECO:0000256" key="1">
    <source>
        <dbReference type="ARBA" id="ARBA00000085"/>
    </source>
</evidence>
<dbReference type="EC" id="2.7.13.3" evidence="3"/>
<evidence type="ECO:0000259" key="15">
    <source>
        <dbReference type="PROSITE" id="PS50109"/>
    </source>
</evidence>
<dbReference type="InterPro" id="IPR003660">
    <property type="entry name" value="HAMP_dom"/>
</dbReference>
<evidence type="ECO:0000256" key="14">
    <source>
        <dbReference type="SAM" id="Phobius"/>
    </source>
</evidence>
<dbReference type="Pfam" id="PF02518">
    <property type="entry name" value="HATPase_c"/>
    <property type="match status" value="1"/>
</dbReference>
<keyword evidence="14" id="KW-0472">Membrane</keyword>
<feature type="domain" description="Histidine kinase" evidence="15">
    <location>
        <begin position="227"/>
        <end position="447"/>
    </location>
</feature>
<dbReference type="Gene3D" id="1.10.287.130">
    <property type="match status" value="1"/>
</dbReference>
<keyword evidence="5" id="KW-0597">Phosphoprotein</keyword>
<dbReference type="InterPro" id="IPR050980">
    <property type="entry name" value="2C_sensor_his_kinase"/>
</dbReference>
<keyword evidence="10 17" id="KW-0067">ATP-binding</keyword>
<evidence type="ECO:0000256" key="11">
    <source>
        <dbReference type="ARBA" id="ARBA00022989"/>
    </source>
</evidence>
<evidence type="ECO:0000313" key="17">
    <source>
        <dbReference type="EMBL" id="WUS60244.1"/>
    </source>
</evidence>
<keyword evidence="11 14" id="KW-1133">Transmembrane helix</keyword>
<keyword evidence="6" id="KW-0808">Transferase</keyword>
<organism evidence="17 18">
    <name type="scientific">Kitasatospora herbaricolor</name>
    <dbReference type="NCBI Taxonomy" id="68217"/>
    <lineage>
        <taxon>Bacteria</taxon>
        <taxon>Bacillati</taxon>
        <taxon>Actinomycetota</taxon>
        <taxon>Actinomycetes</taxon>
        <taxon>Kitasatosporales</taxon>
        <taxon>Streptomycetaceae</taxon>
        <taxon>Kitasatospora</taxon>
    </lineage>
</organism>